<proteinExistence type="predicted"/>
<sequence length="37" mass="4006">MTILVILVIFSVVAENDVKLPFDSHIVPVQPSGAIQD</sequence>
<accession>A0A0U1L5Y8</accession>
<reference evidence="2" key="1">
    <citation type="submission" date="2015-03" db="EMBL/GenBank/DDBJ databases">
        <authorList>
            <person name="Nijsse Bart"/>
        </authorList>
    </citation>
    <scope>NUCLEOTIDE SEQUENCE [LARGE SCALE GENOMIC DNA]</scope>
</reference>
<dbReference type="AlphaFoldDB" id="A0A0U1L5Y8"/>
<keyword evidence="2" id="KW-1185">Reference proteome</keyword>
<dbReference type="EMBL" id="CTRP01000016">
    <property type="protein sequence ID" value="CQR75111.1"/>
    <property type="molecule type" value="Genomic_DNA"/>
</dbReference>
<organism evidence="1 2">
    <name type="scientific">Sporomusa ovata</name>
    <dbReference type="NCBI Taxonomy" id="2378"/>
    <lineage>
        <taxon>Bacteria</taxon>
        <taxon>Bacillati</taxon>
        <taxon>Bacillota</taxon>
        <taxon>Negativicutes</taxon>
        <taxon>Selenomonadales</taxon>
        <taxon>Sporomusaceae</taxon>
        <taxon>Sporomusa</taxon>
    </lineage>
</organism>
<dbReference type="Proteomes" id="UP000049855">
    <property type="component" value="Unassembled WGS sequence"/>
</dbReference>
<evidence type="ECO:0000313" key="2">
    <source>
        <dbReference type="Proteomes" id="UP000049855"/>
    </source>
</evidence>
<gene>
    <name evidence="1" type="ORF">SpAn4DRAFT_4475</name>
</gene>
<protein>
    <submittedName>
        <fullName evidence="1">Uncharacterized protein</fullName>
    </submittedName>
</protein>
<evidence type="ECO:0000313" key="1">
    <source>
        <dbReference type="EMBL" id="CQR75111.1"/>
    </source>
</evidence>
<name>A0A0U1L5Y8_9FIRM</name>